<dbReference type="PRINTS" id="PR00155">
    <property type="entry name" value="AMICYANIN"/>
</dbReference>
<evidence type="ECO:0000256" key="2">
    <source>
        <dbReference type="ARBA" id="ARBA00022448"/>
    </source>
</evidence>
<dbReference type="PROSITE" id="PS51257">
    <property type="entry name" value="PROKAR_LIPOPROTEIN"/>
    <property type="match status" value="1"/>
</dbReference>
<keyword evidence="4" id="KW-0574">Periplasm</keyword>
<evidence type="ECO:0000256" key="6">
    <source>
        <dbReference type="ARBA" id="ARBA00023008"/>
    </source>
</evidence>
<accession>A0A6J4TM22</accession>
<keyword evidence="2" id="KW-0813">Transport</keyword>
<evidence type="ECO:0000256" key="4">
    <source>
        <dbReference type="ARBA" id="ARBA00022764"/>
    </source>
</evidence>
<feature type="domain" description="Blue (type 1) copper" evidence="8">
    <location>
        <begin position="38"/>
        <end position="109"/>
    </location>
</feature>
<evidence type="ECO:0000313" key="9">
    <source>
        <dbReference type="EMBL" id="CAA9527010.1"/>
    </source>
</evidence>
<evidence type="ECO:0000259" key="8">
    <source>
        <dbReference type="Pfam" id="PF00127"/>
    </source>
</evidence>
<dbReference type="Gene3D" id="2.60.40.420">
    <property type="entry name" value="Cupredoxins - blue copper proteins"/>
    <property type="match status" value="1"/>
</dbReference>
<dbReference type="GO" id="GO:0005507">
    <property type="term" value="F:copper ion binding"/>
    <property type="evidence" value="ECO:0007669"/>
    <property type="project" value="InterPro"/>
</dbReference>
<evidence type="ECO:0000256" key="3">
    <source>
        <dbReference type="ARBA" id="ARBA00022723"/>
    </source>
</evidence>
<feature type="binding site" evidence="7">
    <location>
        <position position="62"/>
    </location>
    <ligand>
        <name>Cu cation</name>
        <dbReference type="ChEBI" id="CHEBI:23378"/>
    </ligand>
</feature>
<comment type="cofactor">
    <cofactor evidence="7">
        <name>Cu cation</name>
        <dbReference type="ChEBI" id="CHEBI:23378"/>
    </cofactor>
    <text evidence="7">Binds 1 copper ion per subunit.</text>
</comment>
<protein>
    <submittedName>
        <fullName evidence="9">Copper binding protein, plastocyanin/azurin family</fullName>
    </submittedName>
</protein>
<name>A0A6J4TM22_9ACTN</name>
<proteinExistence type="predicted"/>
<evidence type="ECO:0000256" key="5">
    <source>
        <dbReference type="ARBA" id="ARBA00022982"/>
    </source>
</evidence>
<gene>
    <name evidence="9" type="ORF">AVDCRST_MAG85-3322</name>
</gene>
<comment type="subcellular location">
    <subcellularLocation>
        <location evidence="1">Periplasm</location>
    </subcellularLocation>
</comment>
<sequence>MRALPLLAVAALAGAGCGSSETSEVFETNSVKMVRGNEFDPRAISVKAGSTVTWTNEDGVPHNAVAKDGDGPKSELFGKGKTYSWKAATPGTIEYVCTIHPGMDGTIEVGPGG</sequence>
<dbReference type="InterPro" id="IPR000923">
    <property type="entry name" value="BlueCu_1"/>
</dbReference>
<dbReference type="EMBL" id="CADCVT010000368">
    <property type="protein sequence ID" value="CAA9527010.1"/>
    <property type="molecule type" value="Genomic_DNA"/>
</dbReference>
<feature type="binding site" evidence="7">
    <location>
        <position position="100"/>
    </location>
    <ligand>
        <name>Cu cation</name>
        <dbReference type="ChEBI" id="CHEBI:23378"/>
    </ligand>
</feature>
<feature type="binding site" evidence="7">
    <location>
        <position position="103"/>
    </location>
    <ligand>
        <name>Cu cation</name>
        <dbReference type="ChEBI" id="CHEBI:23378"/>
    </ligand>
</feature>
<keyword evidence="6 7" id="KW-0186">Copper</keyword>
<feature type="binding site" evidence="7">
    <location>
        <position position="97"/>
    </location>
    <ligand>
        <name>Cu cation</name>
        <dbReference type="ChEBI" id="CHEBI:23378"/>
    </ligand>
</feature>
<evidence type="ECO:0000256" key="1">
    <source>
        <dbReference type="ARBA" id="ARBA00004418"/>
    </source>
</evidence>
<keyword evidence="3 7" id="KW-0479">Metal-binding</keyword>
<evidence type="ECO:0000256" key="7">
    <source>
        <dbReference type="PIRSR" id="PIRSR602386-1"/>
    </source>
</evidence>
<dbReference type="SUPFAM" id="SSF49503">
    <property type="entry name" value="Cupredoxins"/>
    <property type="match status" value="1"/>
</dbReference>
<reference evidence="9" key="1">
    <citation type="submission" date="2020-02" db="EMBL/GenBank/DDBJ databases">
        <authorList>
            <person name="Meier V. D."/>
        </authorList>
    </citation>
    <scope>NUCLEOTIDE SEQUENCE</scope>
    <source>
        <strain evidence="9">AVDCRST_MAG85</strain>
    </source>
</reference>
<keyword evidence="5" id="KW-0249">Electron transport</keyword>
<dbReference type="PANTHER" id="PTHR36507:SF1">
    <property type="entry name" value="BLL1555 PROTEIN"/>
    <property type="match status" value="1"/>
</dbReference>
<dbReference type="AlphaFoldDB" id="A0A6J4TM22"/>
<dbReference type="Pfam" id="PF00127">
    <property type="entry name" value="Copper-bind"/>
    <property type="match status" value="1"/>
</dbReference>
<dbReference type="PANTHER" id="PTHR36507">
    <property type="entry name" value="BLL1555 PROTEIN"/>
    <property type="match status" value="1"/>
</dbReference>
<dbReference type="InterPro" id="IPR008972">
    <property type="entry name" value="Cupredoxin"/>
</dbReference>
<dbReference type="GO" id="GO:0042597">
    <property type="term" value="C:periplasmic space"/>
    <property type="evidence" value="ECO:0007669"/>
    <property type="project" value="UniProtKB-SubCell"/>
</dbReference>
<organism evidence="9">
    <name type="scientific">uncultured Solirubrobacteraceae bacterium</name>
    <dbReference type="NCBI Taxonomy" id="1162706"/>
    <lineage>
        <taxon>Bacteria</taxon>
        <taxon>Bacillati</taxon>
        <taxon>Actinomycetota</taxon>
        <taxon>Thermoleophilia</taxon>
        <taxon>Solirubrobacterales</taxon>
        <taxon>Solirubrobacteraceae</taxon>
        <taxon>environmental samples</taxon>
    </lineage>
</organism>
<dbReference type="GO" id="GO:0009055">
    <property type="term" value="F:electron transfer activity"/>
    <property type="evidence" value="ECO:0007669"/>
    <property type="project" value="InterPro"/>
</dbReference>
<dbReference type="InterPro" id="IPR052721">
    <property type="entry name" value="ET_Amicyanin"/>
</dbReference>
<dbReference type="InterPro" id="IPR002386">
    <property type="entry name" value="Amicyanin/Pseudoazurin"/>
</dbReference>